<dbReference type="AlphaFoldDB" id="X0ZY08"/>
<reference evidence="1" key="1">
    <citation type="journal article" date="2014" name="Front. Microbiol.">
        <title>High frequency of phylogenetically diverse reductive dehalogenase-homologous genes in deep subseafloor sedimentary metagenomes.</title>
        <authorList>
            <person name="Kawai M."/>
            <person name="Futagami T."/>
            <person name="Toyoda A."/>
            <person name="Takaki Y."/>
            <person name="Nishi S."/>
            <person name="Hori S."/>
            <person name="Arai W."/>
            <person name="Tsubouchi T."/>
            <person name="Morono Y."/>
            <person name="Uchiyama I."/>
            <person name="Ito T."/>
            <person name="Fujiyama A."/>
            <person name="Inagaki F."/>
            <person name="Takami H."/>
        </authorList>
    </citation>
    <scope>NUCLEOTIDE SEQUENCE</scope>
    <source>
        <strain evidence="1">Expedition CK06-06</strain>
    </source>
</reference>
<name>X0ZY08_9ZZZZ</name>
<accession>X0ZY08</accession>
<gene>
    <name evidence="1" type="ORF">S01H1_77829</name>
</gene>
<sequence>MSDIRHIVVRVTQEDFERIGQWKKKGESWESYIVGLVSLIETEVYGGVTD</sequence>
<dbReference type="EMBL" id="BARS01052340">
    <property type="protein sequence ID" value="GAG52916.1"/>
    <property type="molecule type" value="Genomic_DNA"/>
</dbReference>
<evidence type="ECO:0000313" key="1">
    <source>
        <dbReference type="EMBL" id="GAG52916.1"/>
    </source>
</evidence>
<comment type="caution">
    <text evidence="1">The sequence shown here is derived from an EMBL/GenBank/DDBJ whole genome shotgun (WGS) entry which is preliminary data.</text>
</comment>
<proteinExistence type="predicted"/>
<protein>
    <submittedName>
        <fullName evidence="1">Uncharacterized protein</fullName>
    </submittedName>
</protein>
<organism evidence="1">
    <name type="scientific">marine sediment metagenome</name>
    <dbReference type="NCBI Taxonomy" id="412755"/>
    <lineage>
        <taxon>unclassified sequences</taxon>
        <taxon>metagenomes</taxon>
        <taxon>ecological metagenomes</taxon>
    </lineage>
</organism>